<dbReference type="PATRIC" id="fig|1299334.3.peg.1625"/>
<reference evidence="1" key="1">
    <citation type="submission" date="2014-01" db="EMBL/GenBank/DDBJ databases">
        <authorList>
            <person name="Brown-Elliot B."/>
            <person name="Wallace R."/>
            <person name="Lenaerts A."/>
            <person name="Ordway D."/>
            <person name="DeGroote M.A."/>
            <person name="Parker T."/>
            <person name="Sizemore C."/>
            <person name="Tallon L.J."/>
            <person name="Sadzewicz L.K."/>
            <person name="Sengamalay N."/>
            <person name="Fraser C.M."/>
            <person name="Hine E."/>
            <person name="Shefchek K.A."/>
            <person name="Das S.P."/>
            <person name="Tettelin H."/>
        </authorList>
    </citation>
    <scope>NUCLEOTIDE SEQUENCE [LARGE SCALE GENOMIC DNA]</scope>
    <source>
        <strain evidence="1">4042</strain>
    </source>
</reference>
<sequence>MSDVVTSIDAVLDCRADGDGLSFGLGRHLHGAFGGPSVVRSRPPLCKRRAMRFPGGCPRRWIYGSYVVCQPAPLSQRAKPSDVV</sequence>
<gene>
    <name evidence="1" type="ORF">I553_2131</name>
</gene>
<dbReference type="EMBL" id="JAOB01000013">
    <property type="protein sequence ID" value="EUA68943.1"/>
    <property type="molecule type" value="Genomic_DNA"/>
</dbReference>
<organism evidence="1">
    <name type="scientific">Mycobacterium xenopi 4042</name>
    <dbReference type="NCBI Taxonomy" id="1299334"/>
    <lineage>
        <taxon>Bacteria</taxon>
        <taxon>Bacillati</taxon>
        <taxon>Actinomycetota</taxon>
        <taxon>Actinomycetes</taxon>
        <taxon>Mycobacteriales</taxon>
        <taxon>Mycobacteriaceae</taxon>
        <taxon>Mycobacterium</taxon>
    </lineage>
</organism>
<comment type="caution">
    <text evidence="1">The sequence shown here is derived from an EMBL/GenBank/DDBJ whole genome shotgun (WGS) entry which is preliminary data.</text>
</comment>
<evidence type="ECO:0000313" key="1">
    <source>
        <dbReference type="EMBL" id="EUA68943.1"/>
    </source>
</evidence>
<accession>X8DMK6</accession>
<dbReference type="AlphaFoldDB" id="X8DMK6"/>
<proteinExistence type="predicted"/>
<name>X8DMK6_MYCXE</name>
<protein>
    <submittedName>
        <fullName evidence="1">Uncharacterized protein</fullName>
    </submittedName>
</protein>